<dbReference type="Gene3D" id="3.10.580.10">
    <property type="entry name" value="CBS-domain"/>
    <property type="match status" value="1"/>
</dbReference>
<dbReference type="SUPFAM" id="SSF54631">
    <property type="entry name" value="CBS-domain pair"/>
    <property type="match status" value="1"/>
</dbReference>
<protein>
    <submittedName>
        <fullName evidence="4">CBS domain-containing protein</fullName>
    </submittedName>
</protein>
<name>A0A1H4CKF3_9GAMM</name>
<organism evidence="4 5">
    <name type="scientific">Thiothrix caldifontis</name>
    <dbReference type="NCBI Taxonomy" id="525918"/>
    <lineage>
        <taxon>Bacteria</taxon>
        <taxon>Pseudomonadati</taxon>
        <taxon>Pseudomonadota</taxon>
        <taxon>Gammaproteobacteria</taxon>
        <taxon>Thiotrichales</taxon>
        <taxon>Thiotrichaceae</taxon>
        <taxon>Thiothrix</taxon>
    </lineage>
</organism>
<dbReference type="SMART" id="SM00116">
    <property type="entry name" value="CBS"/>
    <property type="match status" value="2"/>
</dbReference>
<sequence length="149" mass="16166">MKVKDIMNTSVKTAKPNTPVRDLVEVMCFNKISGMPVVDDDNNVVGVVSEKDVLRKMFPDISEVAREEGVPDFEKMEKGYSDALGLQACDLMSKLVASASPEMPLMKAVSIMCVQKIRRIPVVEAGKLVGIISLGDVHKAIFANSLKGA</sequence>
<evidence type="ECO:0000256" key="2">
    <source>
        <dbReference type="PROSITE-ProRule" id="PRU00703"/>
    </source>
</evidence>
<evidence type="ECO:0000256" key="1">
    <source>
        <dbReference type="ARBA" id="ARBA00023122"/>
    </source>
</evidence>
<proteinExistence type="predicted"/>
<dbReference type="Pfam" id="PF00571">
    <property type="entry name" value="CBS"/>
    <property type="match status" value="2"/>
</dbReference>
<feature type="domain" description="CBS" evidence="3">
    <location>
        <begin position="92"/>
        <end position="148"/>
    </location>
</feature>
<dbReference type="InterPro" id="IPR046342">
    <property type="entry name" value="CBS_dom_sf"/>
</dbReference>
<keyword evidence="1 2" id="KW-0129">CBS domain</keyword>
<dbReference type="InterPro" id="IPR051257">
    <property type="entry name" value="Diverse_CBS-Domain"/>
</dbReference>
<reference evidence="4 5" key="1">
    <citation type="submission" date="2016-10" db="EMBL/GenBank/DDBJ databases">
        <authorList>
            <person name="de Groot N.N."/>
        </authorList>
    </citation>
    <scope>NUCLEOTIDE SEQUENCE [LARGE SCALE GENOMIC DNA]</scope>
    <source>
        <strain evidence="4 5">DSM 21228</strain>
    </source>
</reference>
<dbReference type="PROSITE" id="PS51371">
    <property type="entry name" value="CBS"/>
    <property type="match status" value="2"/>
</dbReference>
<evidence type="ECO:0000313" key="4">
    <source>
        <dbReference type="EMBL" id="SEA60911.1"/>
    </source>
</evidence>
<dbReference type="STRING" id="525918.SAMN05660964_01980"/>
<dbReference type="EMBL" id="FNQP01000010">
    <property type="protein sequence ID" value="SEA60911.1"/>
    <property type="molecule type" value="Genomic_DNA"/>
</dbReference>
<dbReference type="CDD" id="cd04586">
    <property type="entry name" value="CBS_pair_BON_assoc"/>
    <property type="match status" value="1"/>
</dbReference>
<evidence type="ECO:0000259" key="3">
    <source>
        <dbReference type="PROSITE" id="PS51371"/>
    </source>
</evidence>
<dbReference type="PANTHER" id="PTHR43080:SF2">
    <property type="entry name" value="CBS DOMAIN-CONTAINING PROTEIN"/>
    <property type="match status" value="1"/>
</dbReference>
<evidence type="ECO:0000313" key="5">
    <source>
        <dbReference type="Proteomes" id="UP000199397"/>
    </source>
</evidence>
<dbReference type="OrthoDB" id="9790355at2"/>
<gene>
    <name evidence="4" type="ORF">SAMN05660964_01980</name>
</gene>
<dbReference type="AlphaFoldDB" id="A0A1H4CKF3"/>
<dbReference type="InterPro" id="IPR000644">
    <property type="entry name" value="CBS_dom"/>
</dbReference>
<accession>A0A1H4CKF3</accession>
<dbReference type="PANTHER" id="PTHR43080">
    <property type="entry name" value="CBS DOMAIN-CONTAINING PROTEIN CBSX3, MITOCHONDRIAL"/>
    <property type="match status" value="1"/>
</dbReference>
<dbReference type="Proteomes" id="UP000199397">
    <property type="component" value="Unassembled WGS sequence"/>
</dbReference>
<feature type="domain" description="CBS" evidence="3">
    <location>
        <begin position="7"/>
        <end position="63"/>
    </location>
</feature>
<keyword evidence="5" id="KW-1185">Reference proteome</keyword>
<dbReference type="RefSeq" id="WP_093068101.1">
    <property type="nucleotide sequence ID" value="NZ_FNQP01000010.1"/>
</dbReference>